<accession>A0A367J0U9</accession>
<feature type="chain" id="PRO_5017084541" evidence="1">
    <location>
        <begin position="19"/>
        <end position="113"/>
    </location>
</feature>
<evidence type="ECO:0000313" key="2">
    <source>
        <dbReference type="EMBL" id="RCH83351.1"/>
    </source>
</evidence>
<sequence>MVAMVTIMVVMAFYGCYSCYDCRNHSAATGNLVKKLMIKSIKERARITGAVIWEVKTLSTGDSCFTNRIINCRLIDQSVLKFIEGKVTVDFSAQFQRELRDNSLERSATRWLL</sequence>
<reference evidence="2 3" key="1">
    <citation type="journal article" date="2018" name="G3 (Bethesda)">
        <title>Phylogenetic and Phylogenomic Definition of Rhizopus Species.</title>
        <authorList>
            <person name="Gryganskyi A.P."/>
            <person name="Golan J."/>
            <person name="Dolatabadi S."/>
            <person name="Mondo S."/>
            <person name="Robb S."/>
            <person name="Idnurm A."/>
            <person name="Muszewska A."/>
            <person name="Steczkiewicz K."/>
            <person name="Masonjones S."/>
            <person name="Liao H.L."/>
            <person name="Gajdeczka M.T."/>
            <person name="Anike F."/>
            <person name="Vuek A."/>
            <person name="Anishchenko I.M."/>
            <person name="Voigt K."/>
            <person name="de Hoog G.S."/>
            <person name="Smith M.E."/>
            <person name="Heitman J."/>
            <person name="Vilgalys R."/>
            <person name="Stajich J.E."/>
        </authorList>
    </citation>
    <scope>NUCLEOTIDE SEQUENCE [LARGE SCALE GENOMIC DNA]</scope>
    <source>
        <strain evidence="2 3">LSU 92-RS-03</strain>
    </source>
</reference>
<dbReference type="AlphaFoldDB" id="A0A367J0U9"/>
<feature type="signal peptide" evidence="1">
    <location>
        <begin position="1"/>
        <end position="18"/>
    </location>
</feature>
<gene>
    <name evidence="2" type="ORF">CU098_009143</name>
</gene>
<name>A0A367J0U9_RHIST</name>
<protein>
    <submittedName>
        <fullName evidence="2">Uncharacterized protein</fullName>
    </submittedName>
</protein>
<keyword evidence="3" id="KW-1185">Reference proteome</keyword>
<comment type="caution">
    <text evidence="2">The sequence shown here is derived from an EMBL/GenBank/DDBJ whole genome shotgun (WGS) entry which is preliminary data.</text>
</comment>
<keyword evidence="1" id="KW-0732">Signal</keyword>
<organism evidence="2 3">
    <name type="scientific">Rhizopus stolonifer</name>
    <name type="common">Rhizopus nigricans</name>
    <dbReference type="NCBI Taxonomy" id="4846"/>
    <lineage>
        <taxon>Eukaryota</taxon>
        <taxon>Fungi</taxon>
        <taxon>Fungi incertae sedis</taxon>
        <taxon>Mucoromycota</taxon>
        <taxon>Mucoromycotina</taxon>
        <taxon>Mucoromycetes</taxon>
        <taxon>Mucorales</taxon>
        <taxon>Mucorineae</taxon>
        <taxon>Rhizopodaceae</taxon>
        <taxon>Rhizopus</taxon>
    </lineage>
</organism>
<dbReference type="EMBL" id="PJQM01004776">
    <property type="protein sequence ID" value="RCH83351.1"/>
    <property type="molecule type" value="Genomic_DNA"/>
</dbReference>
<dbReference type="OrthoDB" id="10283456at2759"/>
<dbReference type="Proteomes" id="UP000253551">
    <property type="component" value="Unassembled WGS sequence"/>
</dbReference>
<evidence type="ECO:0000313" key="3">
    <source>
        <dbReference type="Proteomes" id="UP000253551"/>
    </source>
</evidence>
<proteinExistence type="predicted"/>
<evidence type="ECO:0000256" key="1">
    <source>
        <dbReference type="SAM" id="SignalP"/>
    </source>
</evidence>